<comment type="caution">
    <text evidence="4">The sequence shown here is derived from an EMBL/GenBank/DDBJ whole genome shotgun (WGS) entry which is preliminary data.</text>
</comment>
<dbReference type="Proteomes" id="UP000633814">
    <property type="component" value="Unassembled WGS sequence"/>
</dbReference>
<dbReference type="SUPFAM" id="SSF56349">
    <property type="entry name" value="DNA breaking-rejoining enzymes"/>
    <property type="match status" value="1"/>
</dbReference>
<name>A0ABS8C2Z6_9ALTE</name>
<dbReference type="RefSeq" id="WP_226750591.1">
    <property type="nucleotide sequence ID" value="NZ_JAEINI020000003.1"/>
</dbReference>
<evidence type="ECO:0000313" key="4">
    <source>
        <dbReference type="EMBL" id="MCB5226500.1"/>
    </source>
</evidence>
<keyword evidence="2" id="KW-0233">DNA recombination</keyword>
<evidence type="ECO:0000313" key="5">
    <source>
        <dbReference type="Proteomes" id="UP000633814"/>
    </source>
</evidence>
<proteinExistence type="predicted"/>
<evidence type="ECO:0000256" key="1">
    <source>
        <dbReference type="ARBA" id="ARBA00022908"/>
    </source>
</evidence>
<feature type="domain" description="Tyr recombinase" evidence="3">
    <location>
        <begin position="116"/>
        <end position="335"/>
    </location>
</feature>
<dbReference type="CDD" id="cd00397">
    <property type="entry name" value="DNA_BRE_C"/>
    <property type="match status" value="1"/>
</dbReference>
<dbReference type="PANTHER" id="PTHR30349">
    <property type="entry name" value="PHAGE INTEGRASE-RELATED"/>
    <property type="match status" value="1"/>
</dbReference>
<gene>
    <name evidence="4" type="ORF">JAO78_006695</name>
</gene>
<keyword evidence="5" id="KW-1185">Reference proteome</keyword>
<dbReference type="Gene3D" id="1.10.443.10">
    <property type="entry name" value="Intergrase catalytic core"/>
    <property type="match status" value="1"/>
</dbReference>
<dbReference type="InterPro" id="IPR002104">
    <property type="entry name" value="Integrase_catalytic"/>
</dbReference>
<organism evidence="4 5">
    <name type="scientific">Alishewanella maricola</name>
    <dbReference type="NCBI Taxonomy" id="2795740"/>
    <lineage>
        <taxon>Bacteria</taxon>
        <taxon>Pseudomonadati</taxon>
        <taxon>Pseudomonadota</taxon>
        <taxon>Gammaproteobacteria</taxon>
        <taxon>Alteromonadales</taxon>
        <taxon>Alteromonadaceae</taxon>
        <taxon>Alishewanella</taxon>
    </lineage>
</organism>
<dbReference type="Pfam" id="PF00589">
    <property type="entry name" value="Phage_integrase"/>
    <property type="match status" value="1"/>
</dbReference>
<dbReference type="InterPro" id="IPR050090">
    <property type="entry name" value="Tyrosine_recombinase_XerCD"/>
</dbReference>
<keyword evidence="1" id="KW-0229">DNA integration</keyword>
<dbReference type="InterPro" id="IPR011010">
    <property type="entry name" value="DNA_brk_join_enz"/>
</dbReference>
<sequence>MRVYEWAKKQDIDLVERIQSGEFLSFLEMQSLQSSLRFRSRAPTDAPETLEIGKKTFIGECTYRTRCYHILAFLAYLGDVFAGSRKLTDPYRKNKRDFIARLSQLFNAHRALAIPNLRYGLTDEQVHKLRWCVDPDNPENPFQERIKVRNQLIIDLLLLTGIRDGELLCLRPDALIRRPHGYVLRVTQNTTLDLDTRKNPPNVKTYEREIPVTERLAGMIDNYIVTERKQRGKAAAKAPPYLFLNTKINPQPMTISALVNLCLRVRKMEPKTLKNLHPHILRHTFNDLLVLTTKLDPSGEEFKNIQRQLCGWSSTSTQGLEYMKRSREIIASRHLQEIEKQFTLKNPH</sequence>
<dbReference type="PROSITE" id="PS51898">
    <property type="entry name" value="TYR_RECOMBINASE"/>
    <property type="match status" value="1"/>
</dbReference>
<evidence type="ECO:0000256" key="2">
    <source>
        <dbReference type="ARBA" id="ARBA00023172"/>
    </source>
</evidence>
<reference evidence="4 5" key="1">
    <citation type="submission" date="2021-10" db="EMBL/GenBank/DDBJ databases">
        <title>Alishewanella koreense sp. nov. isolated from seawater of southwestern coast in South Korea and the proposal for the reclassification of Rheinheimera perlucida and Rheinheimera tuosuensis as Arsukibacterium perlucida and Arsukibacterium tuosuensis.</title>
        <authorList>
            <person name="Kim K.H."/>
            <person name="Ruan W."/>
            <person name="Kim K.R."/>
            <person name="Baek J.H."/>
            <person name="Jeon C.O."/>
        </authorList>
    </citation>
    <scope>NUCLEOTIDE SEQUENCE [LARGE SCALE GENOMIC DNA]</scope>
    <source>
        <strain evidence="4 5">16-MA</strain>
    </source>
</reference>
<evidence type="ECO:0000259" key="3">
    <source>
        <dbReference type="PROSITE" id="PS51898"/>
    </source>
</evidence>
<accession>A0ABS8C2Z6</accession>
<dbReference type="EMBL" id="JAEINI020000003">
    <property type="protein sequence ID" value="MCB5226500.1"/>
    <property type="molecule type" value="Genomic_DNA"/>
</dbReference>
<protein>
    <submittedName>
        <fullName evidence="4">Site-specific integrase</fullName>
    </submittedName>
</protein>
<dbReference type="PANTHER" id="PTHR30349:SF64">
    <property type="entry name" value="PROPHAGE INTEGRASE INTD-RELATED"/>
    <property type="match status" value="1"/>
</dbReference>
<dbReference type="InterPro" id="IPR013762">
    <property type="entry name" value="Integrase-like_cat_sf"/>
</dbReference>